<feature type="domain" description="Outer membrane protein beta-barrel" evidence="5">
    <location>
        <begin position="392"/>
        <end position="795"/>
    </location>
</feature>
<dbReference type="InterPro" id="IPR008969">
    <property type="entry name" value="CarboxyPept-like_regulatory"/>
</dbReference>
<proteinExistence type="predicted"/>
<comment type="caution">
    <text evidence="6">The sequence shown here is derived from an EMBL/GenBank/DDBJ whole genome shotgun (WGS) entry which is preliminary data.</text>
</comment>
<evidence type="ECO:0000256" key="3">
    <source>
        <dbReference type="ARBA" id="ARBA00023237"/>
    </source>
</evidence>
<dbReference type="RefSeq" id="WP_114406975.1">
    <property type="nucleotide sequence ID" value="NZ_QOWE01000012.1"/>
</dbReference>
<comment type="subcellular location">
    <subcellularLocation>
        <location evidence="1">Cell outer membrane</location>
    </subcellularLocation>
</comment>
<accession>A0A368JNF2</accession>
<dbReference type="PANTHER" id="PTHR40980">
    <property type="entry name" value="PLUG DOMAIN-CONTAINING PROTEIN"/>
    <property type="match status" value="1"/>
</dbReference>
<gene>
    <name evidence="6" type="ORF">DUE52_15675</name>
</gene>
<dbReference type="OrthoDB" id="905812at2"/>
<keyword evidence="4" id="KW-0732">Signal</keyword>
<dbReference type="Pfam" id="PF13620">
    <property type="entry name" value="CarboxypepD_reg"/>
    <property type="match status" value="1"/>
</dbReference>
<keyword evidence="3" id="KW-0998">Cell outer membrane</keyword>
<dbReference type="Gene3D" id="2.170.130.10">
    <property type="entry name" value="TonB-dependent receptor, plug domain"/>
    <property type="match status" value="1"/>
</dbReference>
<evidence type="ECO:0000313" key="6">
    <source>
        <dbReference type="EMBL" id="RCR68556.1"/>
    </source>
</evidence>
<dbReference type="GO" id="GO:0009279">
    <property type="term" value="C:cell outer membrane"/>
    <property type="evidence" value="ECO:0007669"/>
    <property type="project" value="UniProtKB-SubCell"/>
</dbReference>
<dbReference type="Pfam" id="PF14905">
    <property type="entry name" value="OMP_b-brl_3"/>
    <property type="match status" value="1"/>
</dbReference>
<name>A0A368JNF2_9BACT</name>
<evidence type="ECO:0000313" key="7">
    <source>
        <dbReference type="Proteomes" id="UP000253383"/>
    </source>
</evidence>
<evidence type="ECO:0000259" key="5">
    <source>
        <dbReference type="Pfam" id="PF14905"/>
    </source>
</evidence>
<evidence type="ECO:0000256" key="4">
    <source>
        <dbReference type="SAM" id="SignalP"/>
    </source>
</evidence>
<dbReference type="AlphaFoldDB" id="A0A368JNF2"/>
<feature type="signal peptide" evidence="4">
    <location>
        <begin position="1"/>
        <end position="19"/>
    </location>
</feature>
<protein>
    <submittedName>
        <fullName evidence="6">TonB-dependent receptor</fullName>
    </submittedName>
</protein>
<evidence type="ECO:0000256" key="2">
    <source>
        <dbReference type="ARBA" id="ARBA00023136"/>
    </source>
</evidence>
<organism evidence="6 7">
    <name type="scientific">Larkinella punicea</name>
    <dbReference type="NCBI Taxonomy" id="2315727"/>
    <lineage>
        <taxon>Bacteria</taxon>
        <taxon>Pseudomonadati</taxon>
        <taxon>Bacteroidota</taxon>
        <taxon>Cytophagia</taxon>
        <taxon>Cytophagales</taxon>
        <taxon>Spirosomataceae</taxon>
        <taxon>Larkinella</taxon>
    </lineage>
</organism>
<feature type="chain" id="PRO_5016705107" evidence="4">
    <location>
        <begin position="20"/>
        <end position="820"/>
    </location>
</feature>
<dbReference type="Gene3D" id="2.60.40.1120">
    <property type="entry name" value="Carboxypeptidase-like, regulatory domain"/>
    <property type="match status" value="1"/>
</dbReference>
<dbReference type="SUPFAM" id="SSF49464">
    <property type="entry name" value="Carboxypeptidase regulatory domain-like"/>
    <property type="match status" value="1"/>
</dbReference>
<dbReference type="InterPro" id="IPR037066">
    <property type="entry name" value="Plug_dom_sf"/>
</dbReference>
<dbReference type="InterPro" id="IPR041700">
    <property type="entry name" value="OMP_b-brl_3"/>
</dbReference>
<keyword evidence="7" id="KW-1185">Reference proteome</keyword>
<reference evidence="6 7" key="1">
    <citation type="submission" date="2018-07" db="EMBL/GenBank/DDBJ databases">
        <title>Genome analysis of Larkinella rosea.</title>
        <authorList>
            <person name="Zhou Z."/>
            <person name="Wang G."/>
        </authorList>
    </citation>
    <scope>NUCLEOTIDE SEQUENCE [LARGE SCALE GENOMIC DNA]</scope>
    <source>
        <strain evidence="7">zzj9</strain>
    </source>
</reference>
<dbReference type="SUPFAM" id="SSF56935">
    <property type="entry name" value="Porins"/>
    <property type="match status" value="1"/>
</dbReference>
<sequence>MVKRVLIVALLFVSGILTAQPPQFGGVTGLVHDSGGSPLELVTLLLLKATDSTLVKGTVSNQQGVYEFETIPAGTYLVATSLVGFQKTYSRVFSVGENQWNNQLPSLVVREEARQLSQVTVKAQKPFIEQQLDKTVLNVENSIVATGGTALEVLEKAPGVVVDGQSDRISLKGRDNVLVMIDGKPTYLSAAQVMDLLRNTPSNTIEAIELIQNPPARYDAAGNAGIINIRLKRNRSAQRLNGNLTAGLGQGRFLKYNTGLTLSARTGPWSWFGTYAFDQRDYWSVANIDRRLAPDGQPLLIRQETYRPIQNTSHSFRFGTDFSPNRHSTIGLLLNGMNVGNRSQGGTTSVLYKAGVLTSTEETRNNNQRSIDRLAANLNYRHRFDTTSRGGKGRELLLDVDYSDASFRPLEQFENRYLNPQGVETGPRDFQRLHTVSKALIRAAKADYVHPIDRQTTVEVGWKSSFVTLKNDLRFETKRAEAGQTVPWQLDTSRTNQFEYREMIHAGYLTGRRNWANWTLQAGLRLEQTRTEAYSVTAHHTVKRSYLNLFPNVSLTRQVGKNHQFQYTFSRRIDRPDYQFLNPFIRIFSPYMYQQGNPYLKPQYTNAFQLGYSYKEETTVSVSYAKTRDVIADINEQNNATGVTRVTLVNLAKQTVLGLNLSTPVRFTRWWSARNTANVSYSSYQSGVGGTPLNMAWTSANLTSNHTFVFPHGLSAELAASYNSPYVYSQNKMRAYGQVSVGFQKSFWQKKAVLRFNWGDLFQTQRYRGTLQFQQMDFRFASYAETRVARLTFTYHFGNRELKGAGNRRTVSEEEQRRMN</sequence>
<keyword evidence="6" id="KW-0675">Receptor</keyword>
<evidence type="ECO:0000256" key="1">
    <source>
        <dbReference type="ARBA" id="ARBA00004442"/>
    </source>
</evidence>
<dbReference type="PANTHER" id="PTHR40980:SF4">
    <property type="entry name" value="TONB-DEPENDENT RECEPTOR-LIKE BETA-BARREL DOMAIN-CONTAINING PROTEIN"/>
    <property type="match status" value="1"/>
</dbReference>
<dbReference type="InterPro" id="IPR036942">
    <property type="entry name" value="Beta-barrel_TonB_sf"/>
</dbReference>
<keyword evidence="2" id="KW-0472">Membrane</keyword>
<dbReference type="EMBL" id="QOWE01000012">
    <property type="protein sequence ID" value="RCR68556.1"/>
    <property type="molecule type" value="Genomic_DNA"/>
</dbReference>
<dbReference type="Proteomes" id="UP000253383">
    <property type="component" value="Unassembled WGS sequence"/>
</dbReference>
<dbReference type="Gene3D" id="2.40.170.20">
    <property type="entry name" value="TonB-dependent receptor, beta-barrel domain"/>
    <property type="match status" value="1"/>
</dbReference>